<evidence type="ECO:0000313" key="1">
    <source>
        <dbReference type="EMBL" id="KAJ8354796.1"/>
    </source>
</evidence>
<reference evidence="1" key="1">
    <citation type="journal article" date="2023" name="Science">
        <title>Genome structures resolve the early diversification of teleost fishes.</title>
        <authorList>
            <person name="Parey E."/>
            <person name="Louis A."/>
            <person name="Montfort J."/>
            <person name="Bouchez O."/>
            <person name="Roques C."/>
            <person name="Iampietro C."/>
            <person name="Lluch J."/>
            <person name="Castinel A."/>
            <person name="Donnadieu C."/>
            <person name="Desvignes T."/>
            <person name="Floi Bucao C."/>
            <person name="Jouanno E."/>
            <person name="Wen M."/>
            <person name="Mejri S."/>
            <person name="Dirks R."/>
            <person name="Jansen H."/>
            <person name="Henkel C."/>
            <person name="Chen W.J."/>
            <person name="Zahm M."/>
            <person name="Cabau C."/>
            <person name="Klopp C."/>
            <person name="Thompson A.W."/>
            <person name="Robinson-Rechavi M."/>
            <person name="Braasch I."/>
            <person name="Lecointre G."/>
            <person name="Bobe J."/>
            <person name="Postlethwait J.H."/>
            <person name="Berthelot C."/>
            <person name="Roest Crollius H."/>
            <person name="Guiguen Y."/>
        </authorList>
    </citation>
    <scope>NUCLEOTIDE SEQUENCE</scope>
    <source>
        <strain evidence="1">WJC10195</strain>
    </source>
</reference>
<keyword evidence="2" id="KW-1185">Reference proteome</keyword>
<gene>
    <name evidence="1" type="ORF">SKAU_G00223630</name>
</gene>
<proteinExistence type="predicted"/>
<accession>A0A9Q1IW42</accession>
<dbReference type="OrthoDB" id="10570058at2759"/>
<protein>
    <submittedName>
        <fullName evidence="1">Uncharacterized protein</fullName>
    </submittedName>
</protein>
<organism evidence="1 2">
    <name type="scientific">Synaphobranchus kaupii</name>
    <name type="common">Kaup's arrowtooth eel</name>
    <dbReference type="NCBI Taxonomy" id="118154"/>
    <lineage>
        <taxon>Eukaryota</taxon>
        <taxon>Metazoa</taxon>
        <taxon>Chordata</taxon>
        <taxon>Craniata</taxon>
        <taxon>Vertebrata</taxon>
        <taxon>Euteleostomi</taxon>
        <taxon>Actinopterygii</taxon>
        <taxon>Neopterygii</taxon>
        <taxon>Teleostei</taxon>
        <taxon>Anguilliformes</taxon>
        <taxon>Synaphobranchidae</taxon>
        <taxon>Synaphobranchus</taxon>
    </lineage>
</organism>
<dbReference type="AlphaFoldDB" id="A0A9Q1IW42"/>
<evidence type="ECO:0000313" key="2">
    <source>
        <dbReference type="Proteomes" id="UP001152622"/>
    </source>
</evidence>
<dbReference type="Proteomes" id="UP001152622">
    <property type="component" value="Chromosome 7"/>
</dbReference>
<dbReference type="EMBL" id="JAINUF010000007">
    <property type="protein sequence ID" value="KAJ8354796.1"/>
    <property type="molecule type" value="Genomic_DNA"/>
</dbReference>
<name>A0A9Q1IW42_SYNKA</name>
<comment type="caution">
    <text evidence="1">The sequence shown here is derived from an EMBL/GenBank/DDBJ whole genome shotgun (WGS) entry which is preliminary data.</text>
</comment>
<sequence>MITTASNYVRCKASTRSALSDIQSDRVIVQSPLSPVTRPNREAGLCGDEGRSAKANDVFRAFESCSDDSSARGTVRLQKQRFPFIVTSETDKLAQNENSGLKGAEWTEPLFISGRTAGQQTRAVKAQVFKLK</sequence>